<accession>A0A699ZTD8</accession>
<gene>
    <name evidence="1" type="ORF">HaLaN_22250</name>
</gene>
<keyword evidence="2" id="KW-1185">Reference proteome</keyword>
<reference evidence="1 2" key="1">
    <citation type="submission" date="2020-02" db="EMBL/GenBank/DDBJ databases">
        <title>Draft genome sequence of Haematococcus lacustris strain NIES-144.</title>
        <authorList>
            <person name="Morimoto D."/>
            <person name="Nakagawa S."/>
            <person name="Yoshida T."/>
            <person name="Sawayama S."/>
        </authorList>
    </citation>
    <scope>NUCLEOTIDE SEQUENCE [LARGE SCALE GENOMIC DNA]</scope>
    <source>
        <strain evidence="1 2">NIES-144</strain>
    </source>
</reference>
<dbReference type="AlphaFoldDB" id="A0A699ZTD8"/>
<evidence type="ECO:0000313" key="1">
    <source>
        <dbReference type="EMBL" id="GFH24450.1"/>
    </source>
</evidence>
<organism evidence="1 2">
    <name type="scientific">Haematococcus lacustris</name>
    <name type="common">Green alga</name>
    <name type="synonym">Haematococcus pluvialis</name>
    <dbReference type="NCBI Taxonomy" id="44745"/>
    <lineage>
        <taxon>Eukaryota</taxon>
        <taxon>Viridiplantae</taxon>
        <taxon>Chlorophyta</taxon>
        <taxon>core chlorophytes</taxon>
        <taxon>Chlorophyceae</taxon>
        <taxon>CS clade</taxon>
        <taxon>Chlamydomonadales</taxon>
        <taxon>Haematococcaceae</taxon>
        <taxon>Haematococcus</taxon>
    </lineage>
</organism>
<feature type="non-terminal residue" evidence="1">
    <location>
        <position position="1"/>
    </location>
</feature>
<protein>
    <submittedName>
        <fullName evidence="1">Uncharacterized protein</fullName>
    </submittedName>
</protein>
<proteinExistence type="predicted"/>
<dbReference type="Proteomes" id="UP000485058">
    <property type="component" value="Unassembled WGS sequence"/>
</dbReference>
<comment type="caution">
    <text evidence="1">The sequence shown here is derived from an EMBL/GenBank/DDBJ whole genome shotgun (WGS) entry which is preliminary data.</text>
</comment>
<evidence type="ECO:0000313" key="2">
    <source>
        <dbReference type="Proteomes" id="UP000485058"/>
    </source>
</evidence>
<name>A0A699ZTD8_HAELA</name>
<dbReference type="EMBL" id="BLLF01002540">
    <property type="protein sequence ID" value="GFH24450.1"/>
    <property type="molecule type" value="Genomic_DNA"/>
</dbReference>
<sequence length="53" mass="6273">MSRRYVDRSLKKLYLEYEQQRPSHLKAGWVDEGVRSRHGSRTAAVNFNHPEES</sequence>